<proteinExistence type="predicted"/>
<keyword evidence="2" id="KW-1185">Reference proteome</keyword>
<accession>A0A2G9WSC2</accession>
<organism evidence="1 2">
    <name type="scientific">Pleomorphomonas carboxyditropha</name>
    <dbReference type="NCBI Taxonomy" id="2023338"/>
    <lineage>
        <taxon>Bacteria</taxon>
        <taxon>Pseudomonadati</taxon>
        <taxon>Pseudomonadota</taxon>
        <taxon>Alphaproteobacteria</taxon>
        <taxon>Hyphomicrobiales</taxon>
        <taxon>Pleomorphomonadaceae</taxon>
        <taxon>Pleomorphomonas</taxon>
    </lineage>
</organism>
<sequence length="175" mass="18623">MDGTAAATLFSWHLQASEIIGATSSNSRPTIVRERCIASADGSFQVVPDYVVIGPTTSRKEIYTFPSTERPEEAVVAQIREFLELQEGWDGEFASKPDADSIEGASNLVRLLGRSAMALEPTLHADGSVILETDDGSAIHFVGARHISAILPGFAGMLSFDGMSIPPEISEALSA</sequence>
<reference evidence="1 2" key="1">
    <citation type="submission" date="2017-08" db="EMBL/GenBank/DDBJ databases">
        <title>Pleomorphomonas carboxidotrophicus sp. nov., a new mesophilic hydrogenogenic carboxidotroph.</title>
        <authorList>
            <person name="Esquivel-Elizondo S."/>
            <person name="Krajmalnik-Brown R."/>
            <person name="Maldonado J."/>
        </authorList>
    </citation>
    <scope>NUCLEOTIDE SEQUENCE [LARGE SCALE GENOMIC DNA]</scope>
    <source>
        <strain evidence="1 2">SVCO-16</strain>
    </source>
</reference>
<dbReference type="RefSeq" id="WP_100082287.1">
    <property type="nucleotide sequence ID" value="NZ_NQVN01000017.1"/>
</dbReference>
<dbReference type="OrthoDB" id="9182204at2"/>
<dbReference type="Proteomes" id="UP000231070">
    <property type="component" value="Unassembled WGS sequence"/>
</dbReference>
<dbReference type="AlphaFoldDB" id="A0A2G9WSC2"/>
<comment type="caution">
    <text evidence="1">The sequence shown here is derived from an EMBL/GenBank/DDBJ whole genome shotgun (WGS) entry which is preliminary data.</text>
</comment>
<evidence type="ECO:0000313" key="1">
    <source>
        <dbReference type="EMBL" id="PIO97545.1"/>
    </source>
</evidence>
<gene>
    <name evidence="1" type="ORF">CJ014_20090</name>
</gene>
<evidence type="ECO:0000313" key="2">
    <source>
        <dbReference type="Proteomes" id="UP000231070"/>
    </source>
</evidence>
<name>A0A2G9WSC2_9HYPH</name>
<dbReference type="EMBL" id="NQVN01000017">
    <property type="protein sequence ID" value="PIO97545.1"/>
    <property type="molecule type" value="Genomic_DNA"/>
</dbReference>
<protein>
    <submittedName>
        <fullName evidence="1">Uncharacterized protein</fullName>
    </submittedName>
</protein>